<dbReference type="EMBL" id="NAJO01000002">
    <property type="protein sequence ID" value="OQO13989.1"/>
    <property type="molecule type" value="Genomic_DNA"/>
</dbReference>
<dbReference type="InParanoid" id="A0A1V8TRJ2"/>
<dbReference type="SMART" id="SM00501">
    <property type="entry name" value="BRIGHT"/>
    <property type="match status" value="1"/>
</dbReference>
<dbReference type="PANTHER" id="PTHR10694:SF33">
    <property type="entry name" value="LYSINE-SPECIFIC DEMETHYLASE 5"/>
    <property type="match status" value="1"/>
</dbReference>
<name>A0A1V8TRJ2_9PEZI</name>
<dbReference type="PROSITE" id="PS51184">
    <property type="entry name" value="JMJC"/>
    <property type="match status" value="1"/>
</dbReference>
<dbReference type="InterPro" id="IPR036431">
    <property type="entry name" value="ARID_dom_sf"/>
</dbReference>
<sequence>MSVISLPPAPIHNGSPPAFPTMAGSPPMSRLSPASDTPPNAMNPPPPMTFRGRVSAAGTLNGPPSGNNHAIPLSARRAEPLDMSTVLRRGQPGLPSDEPKAERLFDLPEAPTFRPTEDEFRDPMEYMRKIAPEGSKYGIMKIIPPENWNPPFAINTERFHFRTRRQELNSVEGGNRVSNEYLDQLAKFHKQNGHSLNRFPSVDKRPLDLFRLKKTVERKGGFDSVCKGKRWAEVGRDLGYSGKIMSSLSTSLKNSYQKWLLPYEEYLRLATPGVQQYKEWMNGGPFTPSPAPSPAKRPQSGTPLDVKQEGLVMNASNALHATIDNQSPRPPMPAIPHDAPSPTPAQPSVGGFTPVNAGAGFTAVNHSPTPSFAAVNTMNGSNGPHDSRPPTSTPVPMPNMQTPPTTNGHITIAPHPNGVAALKRQHSELSVEGDDDGSGRRSKRVRTDAPIIHGSNMHHSRMGANREKQLKDRGNYRPGEICEGCGKPEDQAKRVVCESCDSAWHTYCLDPPLKQRPEYEWHCPRCLVGNSEYGFDEGDVYSLSGFQRKATEFKQHHFATLPKQFSPFNEIKHKLEEQDVEREFWRLVNDPNDTIEVEYGADIHSTTHGSGFPTIEKQPRDPYSTDPWNLNIWPLDKESLFRHIKTDISGMTVPWLYVGMIFSTFCWHNEDHFAYSVNYQHFGETKTWYGIPGEDTEKFEEAMKAEMPELFDSQPDILFQLVTLAKPEKLRQAGVRVYALDQHAGQFVVTCPKSYHAGFNHGFNLNEAVNFAPSDWEPFGAEGVKRLRDYRKQPCFSHDELLLTAASGSYNITTAKWLGPAMERMHENEVYARKHFTQSDNGDTGTAATEPYIGSRYEKAAEISDTDHLEEDDLVCTFCKSYCYLSRVVCSKTKKTMCLLHAGHFECCDAPESERYSGHNGEHTLFFKMTGAQLDATVRKVVDKANIPETWAAKVDSELDDNAKPSLKHLRTLLAEGEKIQYDLPQLPDLRRFVEKCNEWVEEATVYITRKQQERRKSTKFGRKGNPKAADIEEREKELRKVENIINLLAKAEQISFDCPEFHTLQERADNIKQFQRDAVDALDNIRAKTTSDFEELVERGREFHVDMPEIEQLERLLKRLRWDDQAKAKRPSSDNYEQNNTLSDIEAFIQEGLAIGVPESNSDILFFREHKAQGELWEQKALELMNVEQVHYQQLDALSRQAITLPVNAETLARVDSILKKQREVQDRIISLYERSKETDFRKRPMYKEVRDVMTTLEELQSKPTGTIDLEKEQKRHEDWMRKGKKLFGKANAPLHILAQHMEIVNERNLACFDLRDTPRGPVEPSSRANSPSADTQVERMTDGSSSSRDVFCVCRRPEAGMMIECELCHEWYHGKCLKIARGKVKEDDKYTCPICDWRVKIPRDAARPKIEDLQDWYREVPDLPFQPEEEMTLMSICDAGQEYREFLRPYVNPLVTSPDEVSLLRFHLRKIEGADILLSYETNYLRQELHKFARVAPEPPPVIDASQSTRKPRPTKQQKIMAQLGITNPEDLPQQYKIKPHIARRKQSDAPGKNQPLQPAGTASSSPAPNPLVGSTLGTPQPAPKPGLTALAIQVLGSLASAPVAMKMLAAEPHMNREKLDKMRRILMNDPNPPDDVEAFTARMMSLPHMPAFGYEVNHKNSPTSTTAPNSAFREQSMFSGVGSPGADNEAGPSSRRLESPAQYSPRGSFTGTRISPASPHFGGNLFDSPNVRQSDSDYPPVPRGNMFDSPKPSQPPGLAGLAQASLDSPAFGGSQVSAGAGNDGFEELVDQGSVQLPAPTAAMMVDPSLSDAPLPPEEEQGMGVGQGGAGQKSAGMDEFIN</sequence>
<dbReference type="Pfam" id="PF23257">
    <property type="entry name" value="DUF7071"/>
    <property type="match status" value="1"/>
</dbReference>
<dbReference type="SUPFAM" id="SSF46774">
    <property type="entry name" value="ARID-like"/>
    <property type="match status" value="1"/>
</dbReference>
<feature type="region of interest" description="Disordered" evidence="9">
    <location>
        <begin position="1"/>
        <end position="72"/>
    </location>
</feature>
<dbReference type="Pfam" id="PF02373">
    <property type="entry name" value="JmjC"/>
    <property type="match status" value="1"/>
</dbReference>
<dbReference type="SMART" id="SM00558">
    <property type="entry name" value="JmjC"/>
    <property type="match status" value="1"/>
</dbReference>
<dbReference type="InterPro" id="IPR003349">
    <property type="entry name" value="JmjN"/>
</dbReference>
<dbReference type="Pfam" id="PF02928">
    <property type="entry name" value="zf-C5HC2"/>
    <property type="match status" value="1"/>
</dbReference>
<keyword evidence="2" id="KW-0479">Metal-binding</keyword>
<dbReference type="Pfam" id="PF00628">
    <property type="entry name" value="PHD"/>
    <property type="match status" value="2"/>
</dbReference>
<evidence type="ECO:0000259" key="12">
    <source>
        <dbReference type="PROSITE" id="PS51183"/>
    </source>
</evidence>
<comment type="subcellular location">
    <subcellularLocation>
        <location evidence="1">Nucleus</location>
    </subcellularLocation>
</comment>
<dbReference type="CDD" id="cd16100">
    <property type="entry name" value="ARID"/>
    <property type="match status" value="1"/>
</dbReference>
<evidence type="ECO:0000259" key="10">
    <source>
        <dbReference type="PROSITE" id="PS50016"/>
    </source>
</evidence>
<evidence type="ECO:0000313" key="15">
    <source>
        <dbReference type="Proteomes" id="UP000192596"/>
    </source>
</evidence>
<dbReference type="InterPro" id="IPR011011">
    <property type="entry name" value="Znf_FYVE_PHD"/>
</dbReference>
<evidence type="ECO:0000259" key="13">
    <source>
        <dbReference type="PROSITE" id="PS51184"/>
    </source>
</evidence>
<keyword evidence="7" id="KW-0539">Nucleus</keyword>
<feature type="region of interest" description="Disordered" evidence="9">
    <location>
        <begin position="322"/>
        <end position="346"/>
    </location>
</feature>
<dbReference type="InterPro" id="IPR019786">
    <property type="entry name" value="Zinc_finger_PHD-type_CS"/>
</dbReference>
<dbReference type="SMART" id="SM00545">
    <property type="entry name" value="JmjN"/>
    <property type="match status" value="1"/>
</dbReference>
<keyword evidence="5" id="KW-0862">Zinc</keyword>
<dbReference type="InterPro" id="IPR001606">
    <property type="entry name" value="ARID_dom"/>
</dbReference>
<keyword evidence="15" id="KW-1185">Reference proteome</keyword>
<feature type="region of interest" description="Disordered" evidence="9">
    <location>
        <begin position="425"/>
        <end position="444"/>
    </location>
</feature>
<dbReference type="PROSITE" id="PS51183">
    <property type="entry name" value="JMJN"/>
    <property type="match status" value="1"/>
</dbReference>
<dbReference type="InterPro" id="IPR055499">
    <property type="entry name" value="DUF7071"/>
</dbReference>
<dbReference type="SUPFAM" id="SSF51197">
    <property type="entry name" value="Clavaminate synthase-like"/>
    <property type="match status" value="1"/>
</dbReference>
<feature type="compositionally biased region" description="Polar residues" evidence="9">
    <location>
        <begin position="1328"/>
        <end position="1337"/>
    </location>
</feature>
<feature type="compositionally biased region" description="Pro residues" evidence="9">
    <location>
        <begin position="328"/>
        <end position="345"/>
    </location>
</feature>
<evidence type="ECO:0000256" key="2">
    <source>
        <dbReference type="ARBA" id="ARBA00022723"/>
    </source>
</evidence>
<feature type="domain" description="PHD-type" evidence="10">
    <location>
        <begin position="1351"/>
        <end position="1400"/>
    </location>
</feature>
<feature type="domain" description="ARID" evidence="11">
    <location>
        <begin position="175"/>
        <end position="268"/>
    </location>
</feature>
<proteinExistence type="predicted"/>
<dbReference type="GO" id="GO:0000785">
    <property type="term" value="C:chromatin"/>
    <property type="evidence" value="ECO:0007669"/>
    <property type="project" value="TreeGrafter"/>
</dbReference>
<keyword evidence="4 8" id="KW-0863">Zinc-finger</keyword>
<feature type="compositionally biased region" description="Polar residues" evidence="9">
    <location>
        <begin position="1557"/>
        <end position="1569"/>
    </location>
</feature>
<feature type="region of interest" description="Disordered" evidence="9">
    <location>
        <begin position="1544"/>
        <end position="1587"/>
    </location>
</feature>
<dbReference type="InterPro" id="IPR004198">
    <property type="entry name" value="Znf_C5HC2"/>
</dbReference>
<dbReference type="SMART" id="SM00249">
    <property type="entry name" value="PHD"/>
    <property type="match status" value="2"/>
</dbReference>
<dbReference type="InterPro" id="IPR013637">
    <property type="entry name" value="Lys_sp_deMease-like_dom"/>
</dbReference>
<evidence type="ECO:0008006" key="16">
    <source>
        <dbReference type="Google" id="ProtNLM"/>
    </source>
</evidence>
<keyword evidence="6" id="KW-0408">Iron</keyword>
<feature type="region of interest" description="Disordered" evidence="9">
    <location>
        <begin position="1808"/>
        <end position="1844"/>
    </location>
</feature>
<dbReference type="PROSITE" id="PS50016">
    <property type="entry name" value="ZF_PHD_2"/>
    <property type="match status" value="2"/>
</dbReference>
<dbReference type="InterPro" id="IPR013083">
    <property type="entry name" value="Znf_RING/FYVE/PHD"/>
</dbReference>
<dbReference type="Gene3D" id="2.60.120.650">
    <property type="entry name" value="Cupin"/>
    <property type="match status" value="1"/>
</dbReference>
<evidence type="ECO:0000256" key="9">
    <source>
        <dbReference type="SAM" id="MobiDB-lite"/>
    </source>
</evidence>
<dbReference type="FunFam" id="3.30.40.10:FF:000322">
    <property type="entry name" value="PHD transcription factor (Rum1)"/>
    <property type="match status" value="1"/>
</dbReference>
<dbReference type="CDD" id="cd15518">
    <property type="entry name" value="PHD_Ecm5p_Lid2p_like"/>
    <property type="match status" value="1"/>
</dbReference>
<evidence type="ECO:0000259" key="11">
    <source>
        <dbReference type="PROSITE" id="PS51011"/>
    </source>
</evidence>
<feature type="region of interest" description="Disordered" evidence="9">
    <location>
        <begin position="280"/>
        <end position="304"/>
    </location>
</feature>
<dbReference type="Proteomes" id="UP000192596">
    <property type="component" value="Unassembled WGS sequence"/>
</dbReference>
<dbReference type="PANTHER" id="PTHR10694">
    <property type="entry name" value="LYSINE-SPECIFIC DEMETHYLASE"/>
    <property type="match status" value="1"/>
</dbReference>
<evidence type="ECO:0000256" key="8">
    <source>
        <dbReference type="PROSITE-ProRule" id="PRU00146"/>
    </source>
</evidence>
<dbReference type="Pfam" id="PF08429">
    <property type="entry name" value="PLU-1"/>
    <property type="match status" value="1"/>
</dbReference>
<dbReference type="Gene3D" id="3.30.40.10">
    <property type="entry name" value="Zinc/RING finger domain, C3HC4 (zinc finger)"/>
    <property type="match status" value="1"/>
</dbReference>
<dbReference type="Pfam" id="PF01388">
    <property type="entry name" value="ARID"/>
    <property type="match status" value="1"/>
</dbReference>
<feature type="region of interest" description="Disordered" evidence="9">
    <location>
        <begin position="1498"/>
        <end position="1520"/>
    </location>
</feature>
<dbReference type="OrthoDB" id="1678912at2759"/>
<evidence type="ECO:0000256" key="5">
    <source>
        <dbReference type="ARBA" id="ARBA00022833"/>
    </source>
</evidence>
<dbReference type="GO" id="GO:0005634">
    <property type="term" value="C:nucleus"/>
    <property type="evidence" value="ECO:0007669"/>
    <property type="project" value="UniProtKB-SubCell"/>
</dbReference>
<dbReference type="Pfam" id="PF02375">
    <property type="entry name" value="JmjN"/>
    <property type="match status" value="1"/>
</dbReference>
<evidence type="ECO:0000313" key="14">
    <source>
        <dbReference type="EMBL" id="OQO13989.1"/>
    </source>
</evidence>
<gene>
    <name evidence="14" type="ORF">B0A48_00864</name>
</gene>
<evidence type="ECO:0000256" key="4">
    <source>
        <dbReference type="ARBA" id="ARBA00022771"/>
    </source>
</evidence>
<reference evidence="15" key="1">
    <citation type="submission" date="2017-03" db="EMBL/GenBank/DDBJ databases">
        <title>Genomes of endolithic fungi from Antarctica.</title>
        <authorList>
            <person name="Coleine C."/>
            <person name="Masonjones S."/>
            <person name="Stajich J.E."/>
        </authorList>
    </citation>
    <scope>NUCLEOTIDE SEQUENCE [LARGE SCALE GENOMIC DNA]</scope>
    <source>
        <strain evidence="15">CCFEE 5527</strain>
    </source>
</reference>
<dbReference type="GO" id="GO:0003677">
    <property type="term" value="F:DNA binding"/>
    <property type="evidence" value="ECO:0007669"/>
    <property type="project" value="InterPro"/>
</dbReference>
<dbReference type="FunFam" id="1.10.150.60:FF:000016">
    <property type="entry name" value="Putative Lysine-specific demethylase 5B"/>
    <property type="match status" value="1"/>
</dbReference>
<dbReference type="GO" id="GO:0008270">
    <property type="term" value="F:zinc ion binding"/>
    <property type="evidence" value="ECO:0007669"/>
    <property type="project" value="UniProtKB-KW"/>
</dbReference>
<evidence type="ECO:0000256" key="7">
    <source>
        <dbReference type="ARBA" id="ARBA00023242"/>
    </source>
</evidence>
<dbReference type="STRING" id="1507870.A0A1V8TRJ2"/>
<evidence type="ECO:0000256" key="3">
    <source>
        <dbReference type="ARBA" id="ARBA00022737"/>
    </source>
</evidence>
<feature type="compositionally biased region" description="Polar residues" evidence="9">
    <location>
        <begin position="1704"/>
        <end position="1718"/>
    </location>
</feature>
<protein>
    <recommendedName>
        <fullName evidence="16">PLU-1-domain-containing protein</fullName>
    </recommendedName>
</protein>
<evidence type="ECO:0000256" key="1">
    <source>
        <dbReference type="ARBA" id="ARBA00004123"/>
    </source>
</evidence>
<comment type="caution">
    <text evidence="14">The sequence shown here is derived from an EMBL/GenBank/DDBJ whole genome shotgun (WGS) entry which is preliminary data.</text>
</comment>
<evidence type="ECO:0000256" key="6">
    <source>
        <dbReference type="ARBA" id="ARBA00023004"/>
    </source>
</evidence>
<dbReference type="Gene3D" id="1.10.150.60">
    <property type="entry name" value="ARID DNA-binding domain"/>
    <property type="match status" value="1"/>
</dbReference>
<feature type="region of interest" description="Disordered" evidence="9">
    <location>
        <begin position="1317"/>
        <end position="1345"/>
    </location>
</feature>
<dbReference type="SUPFAM" id="SSF57903">
    <property type="entry name" value="FYVE/PHD zinc finger"/>
    <property type="match status" value="2"/>
</dbReference>
<dbReference type="GO" id="GO:0006355">
    <property type="term" value="P:regulation of DNA-templated transcription"/>
    <property type="evidence" value="ECO:0007669"/>
    <property type="project" value="TreeGrafter"/>
</dbReference>
<dbReference type="SMART" id="SM01014">
    <property type="entry name" value="ARID"/>
    <property type="match status" value="1"/>
</dbReference>
<dbReference type="InterPro" id="IPR001965">
    <property type="entry name" value="Znf_PHD"/>
</dbReference>
<keyword evidence="3" id="KW-0677">Repeat</keyword>
<dbReference type="FunFam" id="2.60.120.650:FF:000014">
    <property type="entry name" value="PHD transcription factor (Rum1)"/>
    <property type="match status" value="1"/>
</dbReference>
<feature type="domain" description="JmjN" evidence="12">
    <location>
        <begin position="110"/>
        <end position="151"/>
    </location>
</feature>
<dbReference type="PROSITE" id="PS51011">
    <property type="entry name" value="ARID"/>
    <property type="match status" value="1"/>
</dbReference>
<dbReference type="FunCoup" id="A0A1V8TRJ2">
    <property type="interactions" value="625"/>
</dbReference>
<feature type="domain" description="PHD-type" evidence="10">
    <location>
        <begin position="479"/>
        <end position="529"/>
    </location>
</feature>
<dbReference type="PROSITE" id="PS01359">
    <property type="entry name" value="ZF_PHD_1"/>
    <property type="match status" value="2"/>
</dbReference>
<accession>A0A1V8TRJ2</accession>
<feature type="region of interest" description="Disordered" evidence="9">
    <location>
        <begin position="1679"/>
        <end position="1768"/>
    </location>
</feature>
<dbReference type="InterPro" id="IPR019787">
    <property type="entry name" value="Znf_PHD-finger"/>
</dbReference>
<organism evidence="14 15">
    <name type="scientific">Cryoendolithus antarcticus</name>
    <dbReference type="NCBI Taxonomy" id="1507870"/>
    <lineage>
        <taxon>Eukaryota</taxon>
        <taxon>Fungi</taxon>
        <taxon>Dikarya</taxon>
        <taxon>Ascomycota</taxon>
        <taxon>Pezizomycotina</taxon>
        <taxon>Dothideomycetes</taxon>
        <taxon>Dothideomycetidae</taxon>
        <taxon>Cladosporiales</taxon>
        <taxon>Cladosporiaceae</taxon>
        <taxon>Cryoendolithus</taxon>
    </lineage>
</organism>
<feature type="domain" description="JmjC" evidence="13">
    <location>
        <begin position="622"/>
        <end position="788"/>
    </location>
</feature>
<dbReference type="InterPro" id="IPR003347">
    <property type="entry name" value="JmjC_dom"/>
</dbReference>
<dbReference type="GO" id="GO:0034647">
    <property type="term" value="F:histone H3K4me/H3K4me2/H3K4me3 demethylase activity"/>
    <property type="evidence" value="ECO:0007669"/>
    <property type="project" value="TreeGrafter"/>
</dbReference>